<dbReference type="EMBL" id="BMAO01029192">
    <property type="protein sequence ID" value="GFR29986.1"/>
    <property type="molecule type" value="Genomic_DNA"/>
</dbReference>
<evidence type="ECO:0000313" key="2">
    <source>
        <dbReference type="EMBL" id="GFR29986.1"/>
    </source>
</evidence>
<accession>A0A8X6HTP1</accession>
<evidence type="ECO:0000313" key="3">
    <source>
        <dbReference type="Proteomes" id="UP000887116"/>
    </source>
</evidence>
<keyword evidence="3" id="KW-1185">Reference proteome</keyword>
<dbReference type="AlphaFoldDB" id="A0A8X6HTP1"/>
<organism evidence="2 3">
    <name type="scientific">Trichonephila clavata</name>
    <name type="common">Joro spider</name>
    <name type="synonym">Nephila clavata</name>
    <dbReference type="NCBI Taxonomy" id="2740835"/>
    <lineage>
        <taxon>Eukaryota</taxon>
        <taxon>Metazoa</taxon>
        <taxon>Ecdysozoa</taxon>
        <taxon>Arthropoda</taxon>
        <taxon>Chelicerata</taxon>
        <taxon>Arachnida</taxon>
        <taxon>Araneae</taxon>
        <taxon>Araneomorphae</taxon>
        <taxon>Entelegynae</taxon>
        <taxon>Araneoidea</taxon>
        <taxon>Nephilidae</taxon>
        <taxon>Trichonephila</taxon>
    </lineage>
</organism>
<gene>
    <name evidence="2" type="ORF">TNCT_296301</name>
</gene>
<comment type="caution">
    <text evidence="2">The sequence shown here is derived from an EMBL/GenBank/DDBJ whole genome shotgun (WGS) entry which is preliminary data.</text>
</comment>
<proteinExistence type="predicted"/>
<feature type="compositionally biased region" description="Polar residues" evidence="1">
    <location>
        <begin position="49"/>
        <end position="74"/>
    </location>
</feature>
<reference evidence="2" key="1">
    <citation type="submission" date="2020-07" db="EMBL/GenBank/DDBJ databases">
        <title>Multicomponent nature underlies the extraordinary mechanical properties of spider dragline silk.</title>
        <authorList>
            <person name="Kono N."/>
            <person name="Nakamura H."/>
            <person name="Mori M."/>
            <person name="Yoshida Y."/>
            <person name="Ohtoshi R."/>
            <person name="Malay A.D."/>
            <person name="Moran D.A.P."/>
            <person name="Tomita M."/>
            <person name="Numata K."/>
            <person name="Arakawa K."/>
        </authorList>
    </citation>
    <scope>NUCLEOTIDE SEQUENCE</scope>
</reference>
<dbReference type="Proteomes" id="UP000887116">
    <property type="component" value="Unassembled WGS sequence"/>
</dbReference>
<protein>
    <submittedName>
        <fullName evidence="2">Uncharacterized protein</fullName>
    </submittedName>
</protein>
<feature type="compositionally biased region" description="Polar residues" evidence="1">
    <location>
        <begin position="1"/>
        <end position="16"/>
    </location>
</feature>
<feature type="compositionally biased region" description="Basic and acidic residues" evidence="1">
    <location>
        <begin position="36"/>
        <end position="48"/>
    </location>
</feature>
<evidence type="ECO:0000256" key="1">
    <source>
        <dbReference type="SAM" id="MobiDB-lite"/>
    </source>
</evidence>
<feature type="region of interest" description="Disordered" evidence="1">
    <location>
        <begin position="1"/>
        <end position="74"/>
    </location>
</feature>
<sequence>MSSSEPNKGADEQSNAEAGLNDRLTSKPEPQLRGVGRLERFQQAKKQVENLSSGPQSSFRRLTLNTSVTMVPEK</sequence>
<name>A0A8X6HTP1_TRICU</name>